<comment type="pathway">
    <text evidence="3">Sphingolipid metabolism.</text>
</comment>
<evidence type="ECO:0000256" key="4">
    <source>
        <dbReference type="ARBA" id="ARBA00022676"/>
    </source>
</evidence>
<dbReference type="Pfam" id="PF13641">
    <property type="entry name" value="Glyco_tranf_2_3"/>
    <property type="match status" value="1"/>
</dbReference>
<keyword evidence="8 9" id="KW-0472">Membrane</keyword>
<keyword evidence="11" id="KW-1185">Reference proteome</keyword>
<protein>
    <recommendedName>
        <fullName evidence="12">Glycosyltransferase</fullName>
    </recommendedName>
</protein>
<evidence type="ECO:0000313" key="10">
    <source>
        <dbReference type="EMBL" id="BDQ36505.1"/>
    </source>
</evidence>
<comment type="subcellular location">
    <subcellularLocation>
        <location evidence="1">Membrane</location>
        <topology evidence="1">Multi-pass membrane protein</topology>
    </subcellularLocation>
</comment>
<dbReference type="InterPro" id="IPR029044">
    <property type="entry name" value="Nucleotide-diphossugar_trans"/>
</dbReference>
<comment type="pathway">
    <text evidence="2">Lipid metabolism; sphingolipid metabolism.</text>
</comment>
<dbReference type="Proteomes" id="UP001317742">
    <property type="component" value="Chromosome"/>
</dbReference>
<dbReference type="PANTHER" id="PTHR12726:SF0">
    <property type="entry name" value="CERAMIDE GLUCOSYLTRANSFERASE"/>
    <property type="match status" value="1"/>
</dbReference>
<feature type="transmembrane region" description="Helical" evidence="9">
    <location>
        <begin position="351"/>
        <end position="369"/>
    </location>
</feature>
<sequence length="400" mass="45442">MLPNHPDFNLLYTIFELGMIFHVAAIVLLLLLTKNFLQRAVKRNTHFKKTTHPQTVPIMLPIGAVTKHTEKSVRSLLEQEYENYRVILISETDKEEAAVLIRKLCAEYDHVSHIVAGPSERCSQKNHNLLAAIATIQPDENILVFCDSTHLARPDFLARLILPIIIGETKLTSGYRFIQPEDNRMGTIIQMIAVMSLHMLYALKPISQPWGGATAIDRSTFFENRIPDLWSRTVVDDYSMGPYLKTLGIHSLPVAEACLETQLSGQTVSGVSNWFYRQLQFFKFYTPLTWIAASVLPLFYLCMVTYIATALITPCTPTARLTALLYLGTMTILGLWYTQIIPNELPRPKRIAAFFLFNILASVQLLRTWTSNTISWQSIDYHMSLGGGIIRTIRHNSRTQ</sequence>
<dbReference type="SUPFAM" id="SSF53448">
    <property type="entry name" value="Nucleotide-diphospho-sugar transferases"/>
    <property type="match status" value="1"/>
</dbReference>
<feature type="transmembrane region" description="Helical" evidence="9">
    <location>
        <begin position="12"/>
        <end position="33"/>
    </location>
</feature>
<evidence type="ECO:0000256" key="6">
    <source>
        <dbReference type="ARBA" id="ARBA00022692"/>
    </source>
</evidence>
<feature type="transmembrane region" description="Helical" evidence="9">
    <location>
        <begin position="288"/>
        <end position="309"/>
    </location>
</feature>
<keyword evidence="5" id="KW-0808">Transferase</keyword>
<evidence type="ECO:0000256" key="7">
    <source>
        <dbReference type="ARBA" id="ARBA00022989"/>
    </source>
</evidence>
<accession>A0ABN6S461</accession>
<reference evidence="10 11" key="1">
    <citation type="submission" date="2022-08" db="EMBL/GenBank/DDBJ databases">
        <title>Genome Sequence of the sulphate-reducing bacterium, Pseudodesulfovibrio sp. SYK.</title>
        <authorList>
            <person name="Kondo R."/>
            <person name="Kataoka T."/>
        </authorList>
    </citation>
    <scope>NUCLEOTIDE SEQUENCE [LARGE SCALE GENOMIC DNA]</scope>
    <source>
        <strain evidence="10 11">SYK</strain>
    </source>
</reference>
<dbReference type="RefSeq" id="WP_281762401.1">
    <property type="nucleotide sequence ID" value="NZ_AP026709.1"/>
</dbReference>
<keyword evidence="7 9" id="KW-1133">Transmembrane helix</keyword>
<dbReference type="EMBL" id="AP026709">
    <property type="protein sequence ID" value="BDQ36505.1"/>
    <property type="molecule type" value="Genomic_DNA"/>
</dbReference>
<evidence type="ECO:0000256" key="2">
    <source>
        <dbReference type="ARBA" id="ARBA00004760"/>
    </source>
</evidence>
<gene>
    <name evidence="10" type="ORF">SYK_08650</name>
</gene>
<keyword evidence="6 9" id="KW-0812">Transmembrane</keyword>
<evidence type="ECO:0000313" key="11">
    <source>
        <dbReference type="Proteomes" id="UP001317742"/>
    </source>
</evidence>
<keyword evidence="4" id="KW-0328">Glycosyltransferase</keyword>
<evidence type="ECO:0000256" key="3">
    <source>
        <dbReference type="ARBA" id="ARBA00004991"/>
    </source>
</evidence>
<feature type="transmembrane region" description="Helical" evidence="9">
    <location>
        <begin position="185"/>
        <end position="203"/>
    </location>
</feature>
<name>A0ABN6S461_9BACT</name>
<evidence type="ECO:0000256" key="8">
    <source>
        <dbReference type="ARBA" id="ARBA00023136"/>
    </source>
</evidence>
<evidence type="ECO:0000256" key="5">
    <source>
        <dbReference type="ARBA" id="ARBA00022679"/>
    </source>
</evidence>
<dbReference type="PANTHER" id="PTHR12726">
    <property type="entry name" value="CERAMIDE GLUCOSYLTRANSFERASE"/>
    <property type="match status" value="1"/>
</dbReference>
<proteinExistence type="predicted"/>
<evidence type="ECO:0000256" key="9">
    <source>
        <dbReference type="SAM" id="Phobius"/>
    </source>
</evidence>
<dbReference type="Gene3D" id="3.90.550.10">
    <property type="entry name" value="Spore Coat Polysaccharide Biosynthesis Protein SpsA, Chain A"/>
    <property type="match status" value="1"/>
</dbReference>
<evidence type="ECO:0000256" key="1">
    <source>
        <dbReference type="ARBA" id="ARBA00004141"/>
    </source>
</evidence>
<dbReference type="InterPro" id="IPR025993">
    <property type="entry name" value="Ceramide_glucosylTrfase"/>
</dbReference>
<evidence type="ECO:0008006" key="12">
    <source>
        <dbReference type="Google" id="ProtNLM"/>
    </source>
</evidence>
<organism evidence="10 11">
    <name type="scientific">Pseudodesulfovibrio nedwellii</name>
    <dbReference type="NCBI Taxonomy" id="2973072"/>
    <lineage>
        <taxon>Bacteria</taxon>
        <taxon>Pseudomonadati</taxon>
        <taxon>Thermodesulfobacteriota</taxon>
        <taxon>Desulfovibrionia</taxon>
        <taxon>Desulfovibrionales</taxon>
        <taxon>Desulfovibrionaceae</taxon>
    </lineage>
</organism>
<feature type="transmembrane region" description="Helical" evidence="9">
    <location>
        <begin position="321"/>
        <end position="339"/>
    </location>
</feature>